<accession>A0A5J4TTU2</accession>
<sequence>MSHRYYSGEYNTGFSLLNSLGQLPKDIEVDECREDALRGVEHKVNAQTLLTTARGAAVQRRSLRDQQQNPPLELFSRDQIPSLLSFNIVKYNQVLAALELHNKMSTGEVSEMLHPNNFCPFGETDAAF</sequence>
<proteinExistence type="predicted"/>
<dbReference type="Proteomes" id="UP000324800">
    <property type="component" value="Unassembled WGS sequence"/>
</dbReference>
<protein>
    <submittedName>
        <fullName evidence="1">Uncharacterized protein</fullName>
    </submittedName>
</protein>
<evidence type="ECO:0000313" key="1">
    <source>
        <dbReference type="EMBL" id="KAA6361667.1"/>
    </source>
</evidence>
<dbReference type="EMBL" id="SNRW01025228">
    <property type="protein sequence ID" value="KAA6361667.1"/>
    <property type="molecule type" value="Genomic_DNA"/>
</dbReference>
<dbReference type="AlphaFoldDB" id="A0A5J4TTU2"/>
<reference evidence="1 2" key="1">
    <citation type="submission" date="2019-03" db="EMBL/GenBank/DDBJ databases">
        <title>Single cell metagenomics reveals metabolic interactions within the superorganism composed of flagellate Streblomastix strix and complex community of Bacteroidetes bacteria on its surface.</title>
        <authorList>
            <person name="Treitli S.C."/>
            <person name="Kolisko M."/>
            <person name="Husnik F."/>
            <person name="Keeling P."/>
            <person name="Hampl V."/>
        </authorList>
    </citation>
    <scope>NUCLEOTIDE SEQUENCE [LARGE SCALE GENOMIC DNA]</scope>
    <source>
        <strain evidence="1">ST1C</strain>
    </source>
</reference>
<gene>
    <name evidence="1" type="ORF">EZS28_042806</name>
</gene>
<organism evidence="1 2">
    <name type="scientific">Streblomastix strix</name>
    <dbReference type="NCBI Taxonomy" id="222440"/>
    <lineage>
        <taxon>Eukaryota</taxon>
        <taxon>Metamonada</taxon>
        <taxon>Preaxostyla</taxon>
        <taxon>Oxymonadida</taxon>
        <taxon>Streblomastigidae</taxon>
        <taxon>Streblomastix</taxon>
    </lineage>
</organism>
<evidence type="ECO:0000313" key="2">
    <source>
        <dbReference type="Proteomes" id="UP000324800"/>
    </source>
</evidence>
<comment type="caution">
    <text evidence="1">The sequence shown here is derived from an EMBL/GenBank/DDBJ whole genome shotgun (WGS) entry which is preliminary data.</text>
</comment>
<name>A0A5J4TTU2_9EUKA</name>